<comment type="caution">
    <text evidence="1">The sequence shown here is derived from an EMBL/GenBank/DDBJ whole genome shotgun (WGS) entry which is preliminary data.</text>
</comment>
<gene>
    <name evidence="1" type="ORF">C4F40_14625</name>
</gene>
<evidence type="ECO:0008006" key="3">
    <source>
        <dbReference type="Google" id="ProtNLM"/>
    </source>
</evidence>
<dbReference type="Proteomes" id="UP000618319">
    <property type="component" value="Unassembled WGS sequence"/>
</dbReference>
<evidence type="ECO:0000313" key="1">
    <source>
        <dbReference type="EMBL" id="MBE8721961.1"/>
    </source>
</evidence>
<evidence type="ECO:0000313" key="2">
    <source>
        <dbReference type="Proteomes" id="UP000618319"/>
    </source>
</evidence>
<dbReference type="EMBL" id="PSKQ01000022">
    <property type="protein sequence ID" value="MBE8721961.1"/>
    <property type="molecule type" value="Genomic_DNA"/>
</dbReference>
<keyword evidence="2" id="KW-1185">Reference proteome</keyword>
<accession>A0ABR9T9E3</accession>
<proteinExistence type="predicted"/>
<protein>
    <recommendedName>
        <fullName evidence="3">Tetracyclin repressor-like C-terminal domain-containing protein</fullName>
    </recommendedName>
</protein>
<name>A0ABR9T9E3_9SPHI</name>
<organism evidence="1 2">
    <name type="scientific">Sphingobacterium pedocola</name>
    <dbReference type="NCBI Taxonomy" id="2082722"/>
    <lineage>
        <taxon>Bacteria</taxon>
        <taxon>Pseudomonadati</taxon>
        <taxon>Bacteroidota</taxon>
        <taxon>Sphingobacteriia</taxon>
        <taxon>Sphingobacteriales</taxon>
        <taxon>Sphingobacteriaceae</taxon>
        <taxon>Sphingobacterium</taxon>
    </lineage>
</organism>
<reference evidence="1 2" key="1">
    <citation type="submission" date="2018-02" db="EMBL/GenBank/DDBJ databases">
        <title>Sphingobacterium KA21.</title>
        <authorList>
            <person name="Vasarhelyi B.M."/>
            <person name="Deshmukh S."/>
            <person name="Balint B."/>
            <person name="Kukolya J."/>
        </authorList>
    </citation>
    <scope>NUCLEOTIDE SEQUENCE [LARGE SCALE GENOMIC DNA]</scope>
    <source>
        <strain evidence="1 2">Ka21</strain>
    </source>
</reference>
<sequence length="210" mass="24213">MEENDMDDNKREILEKRRVALQVKLLAKTYIDKHIAPTQEILDYLRREGVVYQIAGLPFVPVEYQPYIMEVITQPLYNDSGFRPAHLQCAALEALLDGIFERFPSVNPLRYVPDLPQYADCHAASLQNGYRDGLEKVVQALGLEEQLVYMHFLHYGLVLIASLQELGAHDHEDIFSTWIGEVVIFPAQLDWLIAFTLEEEWLGGRKQKKN</sequence>
<dbReference type="RefSeq" id="WP_196939876.1">
    <property type="nucleotide sequence ID" value="NZ_MU158690.1"/>
</dbReference>